<keyword evidence="2" id="KW-1185">Reference proteome</keyword>
<accession>A0AAX6IFP2</accession>
<reference evidence="1" key="2">
    <citation type="submission" date="2023-04" db="EMBL/GenBank/DDBJ databases">
        <authorList>
            <person name="Bruccoleri R.E."/>
            <person name="Oakeley E.J."/>
            <person name="Faust A.-M."/>
            <person name="Dessus-Babus S."/>
            <person name="Altorfer M."/>
            <person name="Burckhardt D."/>
            <person name="Oertli M."/>
            <person name="Naumann U."/>
            <person name="Petersen F."/>
            <person name="Wong J."/>
        </authorList>
    </citation>
    <scope>NUCLEOTIDE SEQUENCE</scope>
    <source>
        <strain evidence="1">GSM-AAB239-AS_SAM_17_03QT</strain>
        <tissue evidence="1">Leaf</tissue>
    </source>
</reference>
<dbReference type="EMBL" id="JANAVB010002395">
    <property type="protein sequence ID" value="KAJ6851185.1"/>
    <property type="molecule type" value="Genomic_DNA"/>
</dbReference>
<comment type="caution">
    <text evidence="1">The sequence shown here is derived from an EMBL/GenBank/DDBJ whole genome shotgun (WGS) entry which is preliminary data.</text>
</comment>
<sequence length="91" mass="9827">MVAMAGTVPVPVAAMMEDSAWWRSHSMVSPSDLWRRSLVSWEILAAHAAGMWIRRPRPSTLACRSFRFAAGGMIGAFFVGGGKVFDGSLGI</sequence>
<name>A0AAX6IFP2_IRIPA</name>
<organism evidence="1 2">
    <name type="scientific">Iris pallida</name>
    <name type="common">Sweet iris</name>
    <dbReference type="NCBI Taxonomy" id="29817"/>
    <lineage>
        <taxon>Eukaryota</taxon>
        <taxon>Viridiplantae</taxon>
        <taxon>Streptophyta</taxon>
        <taxon>Embryophyta</taxon>
        <taxon>Tracheophyta</taxon>
        <taxon>Spermatophyta</taxon>
        <taxon>Magnoliopsida</taxon>
        <taxon>Liliopsida</taxon>
        <taxon>Asparagales</taxon>
        <taxon>Iridaceae</taxon>
        <taxon>Iridoideae</taxon>
        <taxon>Irideae</taxon>
        <taxon>Iris</taxon>
    </lineage>
</organism>
<dbReference type="AlphaFoldDB" id="A0AAX6IFP2"/>
<gene>
    <name evidence="1" type="ORF">M6B38_260940</name>
</gene>
<evidence type="ECO:0000313" key="2">
    <source>
        <dbReference type="Proteomes" id="UP001140949"/>
    </source>
</evidence>
<evidence type="ECO:0000313" key="1">
    <source>
        <dbReference type="EMBL" id="KAJ6851185.1"/>
    </source>
</evidence>
<dbReference type="Proteomes" id="UP001140949">
    <property type="component" value="Unassembled WGS sequence"/>
</dbReference>
<protein>
    <submittedName>
        <fullName evidence="1">Uncharacterized protein</fullName>
    </submittedName>
</protein>
<proteinExistence type="predicted"/>
<reference evidence="1" key="1">
    <citation type="journal article" date="2023" name="GigaByte">
        <title>Genome assembly of the bearded iris, Iris pallida Lam.</title>
        <authorList>
            <person name="Bruccoleri R.E."/>
            <person name="Oakeley E.J."/>
            <person name="Faust A.M.E."/>
            <person name="Altorfer M."/>
            <person name="Dessus-Babus S."/>
            <person name="Burckhardt D."/>
            <person name="Oertli M."/>
            <person name="Naumann U."/>
            <person name="Petersen F."/>
            <person name="Wong J."/>
        </authorList>
    </citation>
    <scope>NUCLEOTIDE SEQUENCE</scope>
    <source>
        <strain evidence="1">GSM-AAB239-AS_SAM_17_03QT</strain>
    </source>
</reference>